<accession>A0A381XZY0</accession>
<gene>
    <name evidence="2" type="ORF">METZ01_LOCUS123044</name>
</gene>
<dbReference type="InterPro" id="IPR011335">
    <property type="entry name" value="Restrct_endonuc-II-like"/>
</dbReference>
<evidence type="ECO:0000313" key="2">
    <source>
        <dbReference type="EMBL" id="SVA70190.1"/>
    </source>
</evidence>
<feature type="domain" description="PD-(D/E)XK endonuclease-like" evidence="1">
    <location>
        <begin position="59"/>
        <end position="197"/>
    </location>
</feature>
<dbReference type="InterPro" id="IPR011604">
    <property type="entry name" value="PDDEXK-like_dom_sf"/>
</dbReference>
<dbReference type="EMBL" id="UINC01016954">
    <property type="protein sequence ID" value="SVA70190.1"/>
    <property type="molecule type" value="Genomic_DNA"/>
</dbReference>
<name>A0A381XZY0_9ZZZZ</name>
<dbReference type="Pfam" id="PF12705">
    <property type="entry name" value="PDDEXK_1"/>
    <property type="match status" value="1"/>
</dbReference>
<reference evidence="2" key="1">
    <citation type="submission" date="2018-05" db="EMBL/GenBank/DDBJ databases">
        <authorList>
            <person name="Lanie J.A."/>
            <person name="Ng W.-L."/>
            <person name="Kazmierczak K.M."/>
            <person name="Andrzejewski T.M."/>
            <person name="Davidsen T.M."/>
            <person name="Wayne K.J."/>
            <person name="Tettelin H."/>
            <person name="Glass J.I."/>
            <person name="Rusch D."/>
            <person name="Podicherti R."/>
            <person name="Tsui H.-C.T."/>
            <person name="Winkler M.E."/>
        </authorList>
    </citation>
    <scope>NUCLEOTIDE SEQUENCE</scope>
</reference>
<evidence type="ECO:0000259" key="1">
    <source>
        <dbReference type="Pfam" id="PF12705"/>
    </source>
</evidence>
<dbReference type="SUPFAM" id="SSF52980">
    <property type="entry name" value="Restriction endonuclease-like"/>
    <property type="match status" value="1"/>
</dbReference>
<protein>
    <recommendedName>
        <fullName evidence="1">PD-(D/E)XK endonuclease-like domain-containing protein</fullName>
    </recommendedName>
</protein>
<dbReference type="Gene3D" id="3.90.320.10">
    <property type="match status" value="1"/>
</dbReference>
<dbReference type="InterPro" id="IPR038726">
    <property type="entry name" value="PDDEXK_AddAB-type"/>
</dbReference>
<sequence length="212" mass="24147">MKVKDLPYQSFPTIFSSIDSFTKNAITAYFDTYKRLPDWLSDLGEIHSSIKPPGWRKFYRVDEETGISVRGEADAIFEMDDGAHLIADYKTSKYNPERTYALEAYEVQLNAYAWIAESAGFSPVNKLVLIFMEPNSSREFAENSDSFSSQGLNLSFVAKIVPVKRHPENLIPPLLEKVRLVSEMKMPPAPRNRCRECRNLDTLIVRLATGIN</sequence>
<dbReference type="AlphaFoldDB" id="A0A381XZY0"/>
<organism evidence="2">
    <name type="scientific">marine metagenome</name>
    <dbReference type="NCBI Taxonomy" id="408172"/>
    <lineage>
        <taxon>unclassified sequences</taxon>
        <taxon>metagenomes</taxon>
        <taxon>ecological metagenomes</taxon>
    </lineage>
</organism>
<proteinExistence type="predicted"/>